<feature type="compositionally biased region" description="Polar residues" evidence="1">
    <location>
        <begin position="36"/>
        <end position="47"/>
    </location>
</feature>
<proteinExistence type="predicted"/>
<comment type="caution">
    <text evidence="2">The sequence shown here is derived from an EMBL/GenBank/DDBJ whole genome shotgun (WGS) entry which is preliminary data.</text>
</comment>
<reference evidence="2" key="1">
    <citation type="submission" date="2020-02" db="EMBL/GenBank/DDBJ databases">
        <authorList>
            <person name="Palmer J.M."/>
        </authorList>
    </citation>
    <scope>NUCLEOTIDE SEQUENCE</scope>
    <source>
        <strain evidence="2">EPUS1.4</strain>
        <tissue evidence="2">Thallus</tissue>
    </source>
</reference>
<evidence type="ECO:0000313" key="3">
    <source>
        <dbReference type="Proteomes" id="UP000606974"/>
    </source>
</evidence>
<evidence type="ECO:0000313" key="2">
    <source>
        <dbReference type="EMBL" id="KAF7508939.1"/>
    </source>
</evidence>
<evidence type="ECO:0000256" key="1">
    <source>
        <dbReference type="SAM" id="MobiDB-lite"/>
    </source>
</evidence>
<name>A0A8H7AK88_9EURO</name>
<keyword evidence="3" id="KW-1185">Reference proteome</keyword>
<sequence length="154" mass="17149">MATGPVAGTPGPRGHRRLGRPHWKRAAESSHRASNRPFTTNGTRSPSALQTHCIENQRSTREQAFWLTLVNGSFHERAGYLSRMSTIYPSPCRIVMELLLHLNLSASSPAIDATNSSHWHKWWSSMHARSDFLGVDSLAVNTCVIAMTVNRRSS</sequence>
<dbReference type="Proteomes" id="UP000606974">
    <property type="component" value="Unassembled WGS sequence"/>
</dbReference>
<dbReference type="AlphaFoldDB" id="A0A8H7AK88"/>
<feature type="compositionally biased region" description="Basic residues" evidence="1">
    <location>
        <begin position="13"/>
        <end position="24"/>
    </location>
</feature>
<protein>
    <submittedName>
        <fullName evidence="2">Uncharacterized protein</fullName>
    </submittedName>
</protein>
<organism evidence="2 3">
    <name type="scientific">Endocarpon pusillum</name>
    <dbReference type="NCBI Taxonomy" id="364733"/>
    <lineage>
        <taxon>Eukaryota</taxon>
        <taxon>Fungi</taxon>
        <taxon>Dikarya</taxon>
        <taxon>Ascomycota</taxon>
        <taxon>Pezizomycotina</taxon>
        <taxon>Eurotiomycetes</taxon>
        <taxon>Chaetothyriomycetidae</taxon>
        <taxon>Verrucariales</taxon>
        <taxon>Verrucariaceae</taxon>
        <taxon>Endocarpon</taxon>
    </lineage>
</organism>
<feature type="region of interest" description="Disordered" evidence="1">
    <location>
        <begin position="1"/>
        <end position="47"/>
    </location>
</feature>
<accession>A0A8H7AK88</accession>
<gene>
    <name evidence="2" type="ORF">GJ744_008495</name>
</gene>
<dbReference type="EMBL" id="JAACFV010000047">
    <property type="protein sequence ID" value="KAF7508939.1"/>
    <property type="molecule type" value="Genomic_DNA"/>
</dbReference>